<dbReference type="SUPFAM" id="SSF55874">
    <property type="entry name" value="ATPase domain of HSP90 chaperone/DNA topoisomerase II/histidine kinase"/>
    <property type="match status" value="1"/>
</dbReference>
<name>A0A921ES76_9ACTN</name>
<dbReference type="EMBL" id="DYZF01000279">
    <property type="protein sequence ID" value="HJE52480.1"/>
    <property type="molecule type" value="Genomic_DNA"/>
</dbReference>
<dbReference type="PANTHER" id="PTHR45453:SF1">
    <property type="entry name" value="PHOSPHATE REGULON SENSOR PROTEIN PHOR"/>
    <property type="match status" value="1"/>
</dbReference>
<feature type="domain" description="Histidine kinase" evidence="14">
    <location>
        <begin position="156"/>
        <end position="376"/>
    </location>
</feature>
<dbReference type="InterPro" id="IPR003594">
    <property type="entry name" value="HATPase_dom"/>
</dbReference>
<dbReference type="FunFam" id="3.30.565.10:FF:000006">
    <property type="entry name" value="Sensor histidine kinase WalK"/>
    <property type="match status" value="1"/>
</dbReference>
<keyword evidence="5" id="KW-0597">Phosphoprotein</keyword>
<dbReference type="Gene3D" id="3.30.565.10">
    <property type="entry name" value="Histidine kinase-like ATPase, C-terminal domain"/>
    <property type="match status" value="1"/>
</dbReference>
<comment type="catalytic activity">
    <reaction evidence="1">
        <text>ATP + protein L-histidine = ADP + protein N-phospho-L-histidine.</text>
        <dbReference type="EC" id="2.7.13.3"/>
    </reaction>
</comment>
<keyword evidence="13" id="KW-1133">Transmembrane helix</keyword>
<evidence type="ECO:0000256" key="2">
    <source>
        <dbReference type="ARBA" id="ARBA00004236"/>
    </source>
</evidence>
<keyword evidence="6" id="KW-0808">Transferase</keyword>
<evidence type="ECO:0000259" key="14">
    <source>
        <dbReference type="PROSITE" id="PS50109"/>
    </source>
</evidence>
<dbReference type="SMART" id="SM00387">
    <property type="entry name" value="HATPase_c"/>
    <property type="match status" value="1"/>
</dbReference>
<evidence type="ECO:0000256" key="8">
    <source>
        <dbReference type="ARBA" id="ARBA00022777"/>
    </source>
</evidence>
<keyword evidence="10" id="KW-0902">Two-component regulatory system</keyword>
<evidence type="ECO:0000256" key="10">
    <source>
        <dbReference type="ARBA" id="ARBA00023012"/>
    </source>
</evidence>
<dbReference type="GO" id="GO:0005886">
    <property type="term" value="C:plasma membrane"/>
    <property type="evidence" value="ECO:0007669"/>
    <property type="project" value="UniProtKB-SubCell"/>
</dbReference>
<dbReference type="PRINTS" id="PR00344">
    <property type="entry name" value="BCTRLSENSOR"/>
</dbReference>
<keyword evidence="4" id="KW-1003">Cell membrane</keyword>
<evidence type="ECO:0000256" key="9">
    <source>
        <dbReference type="ARBA" id="ARBA00022840"/>
    </source>
</evidence>
<dbReference type="FunFam" id="1.10.287.130:FF:000008">
    <property type="entry name" value="Two-component sensor histidine kinase"/>
    <property type="match status" value="1"/>
</dbReference>
<evidence type="ECO:0000256" key="4">
    <source>
        <dbReference type="ARBA" id="ARBA00022475"/>
    </source>
</evidence>
<dbReference type="CDD" id="cd00075">
    <property type="entry name" value="HATPase"/>
    <property type="match status" value="1"/>
</dbReference>
<keyword evidence="7" id="KW-0547">Nucleotide-binding</keyword>
<sequence length="387" mass="42883">MPPVLAGLIGAAVALSVVLFVWMLRRGRETWRQLEARQQAERVAQELSDVIDTIPDAAMIVGEHDEILTVNDAANTLGLARGNRVGFPELLEEVRKVRAIQEPFRGTVVRELYPGAERLELSCGLQPLPQEKVFVVAQDESSHKRVEAVRRDFVANISHELKTPIGAMSVLAEAIEAAKDDPESVARFVGRLQMENSRLAELVNQIIDLSRLQSSDPMLTREVLDVTEVINEAVSRSREKATQREVQLIVAHTERAYILGDRWQLADAVTNLVQNAINYSDERARVTLSVLTVTADGDEFVEIKVSDNGIGIAADEQERIFERFYRVDYGRSRQSGGTGLGLSIVRHIAAAHGGTIRVWSRPGQGSTFTLRLPAYLGTDLEEEDDPS</sequence>
<keyword evidence="8 15" id="KW-0418">Kinase</keyword>
<evidence type="ECO:0000256" key="5">
    <source>
        <dbReference type="ARBA" id="ARBA00022553"/>
    </source>
</evidence>
<evidence type="ECO:0000256" key="13">
    <source>
        <dbReference type="SAM" id="Phobius"/>
    </source>
</evidence>
<dbReference type="GO" id="GO:0000155">
    <property type="term" value="F:phosphorelay sensor kinase activity"/>
    <property type="evidence" value="ECO:0007669"/>
    <property type="project" value="InterPro"/>
</dbReference>
<dbReference type="GO" id="GO:0005524">
    <property type="term" value="F:ATP binding"/>
    <property type="evidence" value="ECO:0007669"/>
    <property type="project" value="UniProtKB-KW"/>
</dbReference>
<proteinExistence type="predicted"/>
<dbReference type="Pfam" id="PF02518">
    <property type="entry name" value="HATPase_c"/>
    <property type="match status" value="1"/>
</dbReference>
<dbReference type="PROSITE" id="PS50109">
    <property type="entry name" value="HIS_KIN"/>
    <property type="match status" value="1"/>
</dbReference>
<reference evidence="15" key="2">
    <citation type="submission" date="2021-09" db="EMBL/GenBank/DDBJ databases">
        <authorList>
            <person name="Gilroy R."/>
        </authorList>
    </citation>
    <scope>NUCLEOTIDE SEQUENCE</scope>
    <source>
        <strain evidence="15">ChiGjej3B3-7470</strain>
    </source>
</reference>
<keyword evidence="9" id="KW-0067">ATP-binding</keyword>
<evidence type="ECO:0000256" key="3">
    <source>
        <dbReference type="ARBA" id="ARBA00012438"/>
    </source>
</evidence>
<dbReference type="GO" id="GO:0016036">
    <property type="term" value="P:cellular response to phosphate starvation"/>
    <property type="evidence" value="ECO:0007669"/>
    <property type="project" value="TreeGrafter"/>
</dbReference>
<evidence type="ECO:0000256" key="7">
    <source>
        <dbReference type="ARBA" id="ARBA00022741"/>
    </source>
</evidence>
<gene>
    <name evidence="15" type="ORF">K8V15_10995</name>
</gene>
<evidence type="ECO:0000256" key="11">
    <source>
        <dbReference type="ARBA" id="ARBA00023136"/>
    </source>
</evidence>
<keyword evidence="11 13" id="KW-0472">Membrane</keyword>
<organism evidence="15 16">
    <name type="scientific">Tessaracoccus flavescens</name>
    <dbReference type="NCBI Taxonomy" id="399497"/>
    <lineage>
        <taxon>Bacteria</taxon>
        <taxon>Bacillati</taxon>
        <taxon>Actinomycetota</taxon>
        <taxon>Actinomycetes</taxon>
        <taxon>Propionibacteriales</taxon>
        <taxon>Propionibacteriaceae</taxon>
        <taxon>Tessaracoccus</taxon>
    </lineage>
</organism>
<feature type="transmembrane region" description="Helical" evidence="13">
    <location>
        <begin position="6"/>
        <end position="24"/>
    </location>
</feature>
<protein>
    <recommendedName>
        <fullName evidence="12">Sensor-like histidine kinase SenX3</fullName>
        <ecNumber evidence="3">2.7.13.3</ecNumber>
    </recommendedName>
</protein>
<dbReference type="CDD" id="cd00082">
    <property type="entry name" value="HisKA"/>
    <property type="match status" value="1"/>
</dbReference>
<dbReference type="SMART" id="SM00388">
    <property type="entry name" value="HisKA"/>
    <property type="match status" value="1"/>
</dbReference>
<evidence type="ECO:0000256" key="1">
    <source>
        <dbReference type="ARBA" id="ARBA00000085"/>
    </source>
</evidence>
<dbReference type="Gene3D" id="1.10.287.130">
    <property type="match status" value="1"/>
</dbReference>
<dbReference type="InterPro" id="IPR003661">
    <property type="entry name" value="HisK_dim/P_dom"/>
</dbReference>
<evidence type="ECO:0000313" key="15">
    <source>
        <dbReference type="EMBL" id="HJE52480.1"/>
    </source>
</evidence>
<dbReference type="InterPro" id="IPR050351">
    <property type="entry name" value="BphY/WalK/GraS-like"/>
</dbReference>
<reference evidence="15" key="1">
    <citation type="journal article" date="2021" name="PeerJ">
        <title>Extensive microbial diversity within the chicken gut microbiome revealed by metagenomics and culture.</title>
        <authorList>
            <person name="Gilroy R."/>
            <person name="Ravi A."/>
            <person name="Getino M."/>
            <person name="Pursley I."/>
            <person name="Horton D.L."/>
            <person name="Alikhan N.F."/>
            <person name="Baker D."/>
            <person name="Gharbi K."/>
            <person name="Hall N."/>
            <person name="Watson M."/>
            <person name="Adriaenssens E.M."/>
            <person name="Foster-Nyarko E."/>
            <person name="Jarju S."/>
            <person name="Secka A."/>
            <person name="Antonio M."/>
            <person name="Oren A."/>
            <person name="Chaudhuri R.R."/>
            <person name="La Ragione R."/>
            <person name="Hildebrand F."/>
            <person name="Pallen M.J."/>
        </authorList>
    </citation>
    <scope>NUCLEOTIDE SEQUENCE</scope>
    <source>
        <strain evidence="15">ChiGjej3B3-7470</strain>
    </source>
</reference>
<evidence type="ECO:0000256" key="12">
    <source>
        <dbReference type="ARBA" id="ARBA00039401"/>
    </source>
</evidence>
<dbReference type="InterPro" id="IPR036890">
    <property type="entry name" value="HATPase_C_sf"/>
</dbReference>
<accession>A0A921ES76</accession>
<dbReference type="InterPro" id="IPR005467">
    <property type="entry name" value="His_kinase_dom"/>
</dbReference>
<comment type="caution">
    <text evidence="15">The sequence shown here is derived from an EMBL/GenBank/DDBJ whole genome shotgun (WGS) entry which is preliminary data.</text>
</comment>
<keyword evidence="13" id="KW-0812">Transmembrane</keyword>
<dbReference type="PANTHER" id="PTHR45453">
    <property type="entry name" value="PHOSPHATE REGULON SENSOR PROTEIN PHOR"/>
    <property type="match status" value="1"/>
</dbReference>
<dbReference type="AlphaFoldDB" id="A0A921ES76"/>
<dbReference type="Pfam" id="PF00512">
    <property type="entry name" value="HisKA"/>
    <property type="match status" value="1"/>
</dbReference>
<evidence type="ECO:0000313" key="16">
    <source>
        <dbReference type="Proteomes" id="UP000712713"/>
    </source>
</evidence>
<dbReference type="EC" id="2.7.13.3" evidence="3"/>
<dbReference type="Proteomes" id="UP000712713">
    <property type="component" value="Unassembled WGS sequence"/>
</dbReference>
<dbReference type="InterPro" id="IPR036097">
    <property type="entry name" value="HisK_dim/P_sf"/>
</dbReference>
<comment type="subcellular location">
    <subcellularLocation>
        <location evidence="2">Cell membrane</location>
    </subcellularLocation>
</comment>
<evidence type="ECO:0000256" key="6">
    <source>
        <dbReference type="ARBA" id="ARBA00022679"/>
    </source>
</evidence>
<dbReference type="SUPFAM" id="SSF47384">
    <property type="entry name" value="Homodimeric domain of signal transducing histidine kinase"/>
    <property type="match status" value="1"/>
</dbReference>
<dbReference type="InterPro" id="IPR004358">
    <property type="entry name" value="Sig_transdc_His_kin-like_C"/>
</dbReference>
<dbReference type="GO" id="GO:0004721">
    <property type="term" value="F:phosphoprotein phosphatase activity"/>
    <property type="evidence" value="ECO:0007669"/>
    <property type="project" value="TreeGrafter"/>
</dbReference>